<proteinExistence type="predicted"/>
<accession>A0ABD2B403</accession>
<evidence type="ECO:0000313" key="1">
    <source>
        <dbReference type="EMBL" id="KAL2727435.1"/>
    </source>
</evidence>
<reference evidence="1 2" key="1">
    <citation type="journal article" date="2024" name="Ann. Entomol. Soc. Am.">
        <title>Genomic analyses of the southern and eastern yellowjacket wasps (Hymenoptera: Vespidae) reveal evolutionary signatures of social life.</title>
        <authorList>
            <person name="Catto M.A."/>
            <person name="Caine P.B."/>
            <person name="Orr S.E."/>
            <person name="Hunt B.G."/>
            <person name="Goodisman M.A.D."/>
        </authorList>
    </citation>
    <scope>NUCLEOTIDE SEQUENCE [LARGE SCALE GENOMIC DNA]</scope>
    <source>
        <strain evidence="1">232</strain>
        <tissue evidence="1">Head and thorax</tissue>
    </source>
</reference>
<organism evidence="1 2">
    <name type="scientific">Vespula maculifrons</name>
    <name type="common">Eastern yellow jacket</name>
    <name type="synonym">Wasp</name>
    <dbReference type="NCBI Taxonomy" id="7453"/>
    <lineage>
        <taxon>Eukaryota</taxon>
        <taxon>Metazoa</taxon>
        <taxon>Ecdysozoa</taxon>
        <taxon>Arthropoda</taxon>
        <taxon>Hexapoda</taxon>
        <taxon>Insecta</taxon>
        <taxon>Pterygota</taxon>
        <taxon>Neoptera</taxon>
        <taxon>Endopterygota</taxon>
        <taxon>Hymenoptera</taxon>
        <taxon>Apocrita</taxon>
        <taxon>Aculeata</taxon>
        <taxon>Vespoidea</taxon>
        <taxon>Vespidae</taxon>
        <taxon>Vespinae</taxon>
        <taxon>Vespula</taxon>
    </lineage>
</organism>
<comment type="caution">
    <text evidence="1">The sequence shown here is derived from an EMBL/GenBank/DDBJ whole genome shotgun (WGS) entry which is preliminary data.</text>
</comment>
<name>A0ABD2B403_VESMC</name>
<sequence>MIFNTLEMSFSKEFKRCEKKPLCPHHFHEDASLRSSTHCQPVTSDLVNERPINKRSNDSLCIACVFVVV</sequence>
<evidence type="ECO:0008006" key="3">
    <source>
        <dbReference type="Google" id="ProtNLM"/>
    </source>
</evidence>
<evidence type="ECO:0000313" key="2">
    <source>
        <dbReference type="Proteomes" id="UP001607303"/>
    </source>
</evidence>
<protein>
    <recommendedName>
        <fullName evidence="3">THAP-type domain-containing protein</fullName>
    </recommendedName>
</protein>
<gene>
    <name evidence="1" type="ORF">V1477_016711</name>
</gene>
<dbReference type="EMBL" id="JAYRBN010000100">
    <property type="protein sequence ID" value="KAL2727435.1"/>
    <property type="molecule type" value="Genomic_DNA"/>
</dbReference>
<dbReference type="Proteomes" id="UP001607303">
    <property type="component" value="Unassembled WGS sequence"/>
</dbReference>
<dbReference type="AlphaFoldDB" id="A0ABD2B403"/>
<keyword evidence="2" id="KW-1185">Reference proteome</keyword>